<organism evidence="1 2">
    <name type="scientific">Ramlibacter agri</name>
    <dbReference type="NCBI Taxonomy" id="2728837"/>
    <lineage>
        <taxon>Bacteria</taxon>
        <taxon>Pseudomonadati</taxon>
        <taxon>Pseudomonadota</taxon>
        <taxon>Betaproteobacteria</taxon>
        <taxon>Burkholderiales</taxon>
        <taxon>Comamonadaceae</taxon>
        <taxon>Ramlibacter</taxon>
    </lineage>
</organism>
<keyword evidence="2" id="KW-1185">Reference proteome</keyword>
<accession>A0A848HDV5</accession>
<dbReference type="RefSeq" id="WP_169421924.1">
    <property type="nucleotide sequence ID" value="NZ_JABBFX010000003.1"/>
</dbReference>
<evidence type="ECO:0000313" key="2">
    <source>
        <dbReference type="Proteomes" id="UP000541185"/>
    </source>
</evidence>
<proteinExistence type="predicted"/>
<evidence type="ECO:0000313" key="1">
    <source>
        <dbReference type="EMBL" id="NML47659.1"/>
    </source>
</evidence>
<comment type="caution">
    <text evidence="1">The sequence shown here is derived from an EMBL/GenBank/DDBJ whole genome shotgun (WGS) entry which is preliminary data.</text>
</comment>
<sequence>MLASEPDRLEAALPSREAEAARYALLRRLAPSMRHHLVVNLQPIGMIYEVMDRRLRAAQPDLGHVQESAAKINSFARAALASCIDVVGWLAPDDTASVAVDECARECASLLATSLSFRGFALRNEVGAVARKVRRSSLRVLLTGSLVHASDHLKPPMQMVLAGQEEDGGVLLKVSTRPSEGDKGFAGEPNYRPLTWGDLQALAAAEGAVVRKEGEVLTFRLPWAE</sequence>
<gene>
    <name evidence="1" type="ORF">HHL11_28175</name>
</gene>
<dbReference type="Proteomes" id="UP000541185">
    <property type="component" value="Unassembled WGS sequence"/>
</dbReference>
<dbReference type="AlphaFoldDB" id="A0A848HDV5"/>
<protein>
    <recommendedName>
        <fullName evidence="3">Histidine kinase</fullName>
    </recommendedName>
</protein>
<evidence type="ECO:0008006" key="3">
    <source>
        <dbReference type="Google" id="ProtNLM"/>
    </source>
</evidence>
<name>A0A848HDV5_9BURK</name>
<reference evidence="1 2" key="1">
    <citation type="submission" date="2020-04" db="EMBL/GenBank/DDBJ databases">
        <title>Ramlibacter sp. G-1-2-2 isolated from soil.</title>
        <authorList>
            <person name="Dahal R.H."/>
        </authorList>
    </citation>
    <scope>NUCLEOTIDE SEQUENCE [LARGE SCALE GENOMIC DNA]</scope>
    <source>
        <strain evidence="1 2">G-1-2-2</strain>
    </source>
</reference>
<dbReference type="EMBL" id="JABBFX010000003">
    <property type="protein sequence ID" value="NML47659.1"/>
    <property type="molecule type" value="Genomic_DNA"/>
</dbReference>